<evidence type="ECO:0000256" key="1">
    <source>
        <dbReference type="SAM" id="SignalP"/>
    </source>
</evidence>
<dbReference type="Proteomes" id="UP001221142">
    <property type="component" value="Unassembled WGS sequence"/>
</dbReference>
<comment type="caution">
    <text evidence="2">The sequence shown here is derived from an EMBL/GenBank/DDBJ whole genome shotgun (WGS) entry which is preliminary data.</text>
</comment>
<evidence type="ECO:0000313" key="3">
    <source>
        <dbReference type="Proteomes" id="UP001221142"/>
    </source>
</evidence>
<dbReference type="AlphaFoldDB" id="A0AAD7C856"/>
<feature type="chain" id="PRO_5042062352" evidence="1">
    <location>
        <begin position="16"/>
        <end position="151"/>
    </location>
</feature>
<dbReference type="EMBL" id="JARKIF010000004">
    <property type="protein sequence ID" value="KAJ7641773.1"/>
    <property type="molecule type" value="Genomic_DNA"/>
</dbReference>
<organism evidence="2 3">
    <name type="scientific">Roridomyces roridus</name>
    <dbReference type="NCBI Taxonomy" id="1738132"/>
    <lineage>
        <taxon>Eukaryota</taxon>
        <taxon>Fungi</taxon>
        <taxon>Dikarya</taxon>
        <taxon>Basidiomycota</taxon>
        <taxon>Agaricomycotina</taxon>
        <taxon>Agaricomycetes</taxon>
        <taxon>Agaricomycetidae</taxon>
        <taxon>Agaricales</taxon>
        <taxon>Marasmiineae</taxon>
        <taxon>Mycenaceae</taxon>
        <taxon>Roridomyces</taxon>
    </lineage>
</organism>
<proteinExistence type="predicted"/>
<sequence>MRFFLASALIALASAAPSKRSGSIIEPASGTTVSSGTSIQYSYVDQNWCEEGYTPITIWLSESAPTAVNSTGQLSPGTYIEYYGQYLINNFGLPVMQPVPPASLTIPDISAYGAGSSLFLTTVETALFGTCPGGVSQPAQYRFTSVSLTVA</sequence>
<reference evidence="2" key="1">
    <citation type="submission" date="2023-03" db="EMBL/GenBank/DDBJ databases">
        <title>Massive genome expansion in bonnet fungi (Mycena s.s.) driven by repeated elements and novel gene families across ecological guilds.</title>
        <authorList>
            <consortium name="Lawrence Berkeley National Laboratory"/>
            <person name="Harder C.B."/>
            <person name="Miyauchi S."/>
            <person name="Viragh M."/>
            <person name="Kuo A."/>
            <person name="Thoen E."/>
            <person name="Andreopoulos B."/>
            <person name="Lu D."/>
            <person name="Skrede I."/>
            <person name="Drula E."/>
            <person name="Henrissat B."/>
            <person name="Morin E."/>
            <person name="Kohler A."/>
            <person name="Barry K."/>
            <person name="LaButti K."/>
            <person name="Morin E."/>
            <person name="Salamov A."/>
            <person name="Lipzen A."/>
            <person name="Mereny Z."/>
            <person name="Hegedus B."/>
            <person name="Baldrian P."/>
            <person name="Stursova M."/>
            <person name="Weitz H."/>
            <person name="Taylor A."/>
            <person name="Grigoriev I.V."/>
            <person name="Nagy L.G."/>
            <person name="Martin F."/>
            <person name="Kauserud H."/>
        </authorList>
    </citation>
    <scope>NUCLEOTIDE SEQUENCE</scope>
    <source>
        <strain evidence="2">9284</strain>
    </source>
</reference>
<name>A0AAD7C856_9AGAR</name>
<gene>
    <name evidence="2" type="ORF">FB45DRAFT_1054202</name>
</gene>
<evidence type="ECO:0000313" key="2">
    <source>
        <dbReference type="EMBL" id="KAJ7641773.1"/>
    </source>
</evidence>
<keyword evidence="3" id="KW-1185">Reference proteome</keyword>
<protein>
    <submittedName>
        <fullName evidence="2">Uncharacterized protein</fullName>
    </submittedName>
</protein>
<accession>A0AAD7C856</accession>
<keyword evidence="1" id="KW-0732">Signal</keyword>
<feature type="signal peptide" evidence="1">
    <location>
        <begin position="1"/>
        <end position="15"/>
    </location>
</feature>